<name>A0A2W4VKQ3_9CYAN</name>
<feature type="transmembrane region" description="Helical" evidence="2">
    <location>
        <begin position="148"/>
        <end position="169"/>
    </location>
</feature>
<feature type="non-terminal residue" evidence="3">
    <location>
        <position position="259"/>
    </location>
</feature>
<feature type="transmembrane region" description="Helical" evidence="2">
    <location>
        <begin position="99"/>
        <end position="119"/>
    </location>
</feature>
<feature type="transmembrane region" description="Helical" evidence="2">
    <location>
        <begin position="125"/>
        <end position="143"/>
    </location>
</feature>
<feature type="transmembrane region" description="Helical" evidence="2">
    <location>
        <begin position="218"/>
        <end position="243"/>
    </location>
</feature>
<gene>
    <name evidence="3" type="ORF">DCF17_22085</name>
</gene>
<keyword evidence="2" id="KW-0472">Membrane</keyword>
<reference evidence="4" key="1">
    <citation type="submission" date="2018-04" db="EMBL/GenBank/DDBJ databases">
        <authorList>
            <person name="Cornet L."/>
        </authorList>
    </citation>
    <scope>NUCLEOTIDE SEQUENCE [LARGE SCALE GENOMIC DNA]</scope>
</reference>
<dbReference type="Proteomes" id="UP000249081">
    <property type="component" value="Unassembled WGS sequence"/>
</dbReference>
<keyword evidence="2" id="KW-1133">Transmembrane helix</keyword>
<evidence type="ECO:0000256" key="2">
    <source>
        <dbReference type="SAM" id="Phobius"/>
    </source>
</evidence>
<dbReference type="AlphaFoldDB" id="A0A2W4VKQ3"/>
<organism evidence="3 4">
    <name type="scientific">Shackletoniella antarctica</name>
    <dbReference type="NCBI Taxonomy" id="268115"/>
    <lineage>
        <taxon>Bacteria</taxon>
        <taxon>Bacillati</taxon>
        <taxon>Cyanobacteriota</taxon>
        <taxon>Cyanophyceae</taxon>
        <taxon>Oculatellales</taxon>
        <taxon>Oculatellaceae</taxon>
        <taxon>Shackletoniella</taxon>
    </lineage>
</organism>
<comment type="caution">
    <text evidence="3">The sequence shown here is derived from an EMBL/GenBank/DDBJ whole genome shotgun (WGS) entry which is preliminary data.</text>
</comment>
<dbReference type="EMBL" id="QBMN01000260">
    <property type="protein sequence ID" value="PZO33354.1"/>
    <property type="molecule type" value="Genomic_DNA"/>
</dbReference>
<dbReference type="PANTHER" id="PTHR37185:SF3">
    <property type="entry name" value="MEMBRANE PROTEIN"/>
    <property type="match status" value="1"/>
</dbReference>
<proteinExistence type="predicted"/>
<feature type="region of interest" description="Disordered" evidence="1">
    <location>
        <begin position="1"/>
        <end position="25"/>
    </location>
</feature>
<feature type="transmembrane region" description="Helical" evidence="2">
    <location>
        <begin position="56"/>
        <end position="78"/>
    </location>
</feature>
<reference evidence="3 4" key="2">
    <citation type="submission" date="2018-06" db="EMBL/GenBank/DDBJ databases">
        <title>Metagenomic assembly of (sub)arctic Cyanobacteria and their associated microbiome from non-axenic cultures.</title>
        <authorList>
            <person name="Baurain D."/>
        </authorList>
    </citation>
    <scope>NUCLEOTIDE SEQUENCE [LARGE SCALE GENOMIC DNA]</scope>
    <source>
        <strain evidence="3">ULC041bin1</strain>
    </source>
</reference>
<evidence type="ECO:0000313" key="3">
    <source>
        <dbReference type="EMBL" id="PZO33354.1"/>
    </source>
</evidence>
<dbReference type="PANTHER" id="PTHR37185">
    <property type="entry name" value="MEMBRANE PROTEIN"/>
    <property type="match status" value="1"/>
</dbReference>
<keyword evidence="2" id="KW-0812">Transmembrane</keyword>
<evidence type="ECO:0000256" key="1">
    <source>
        <dbReference type="SAM" id="MobiDB-lite"/>
    </source>
</evidence>
<accession>A0A2W4VKQ3</accession>
<evidence type="ECO:0000313" key="4">
    <source>
        <dbReference type="Proteomes" id="UP000249081"/>
    </source>
</evidence>
<protein>
    <submittedName>
        <fullName evidence="3">DUF2232 domain-containing protein</fullName>
    </submittedName>
</protein>
<dbReference type="Pfam" id="PF09991">
    <property type="entry name" value="DUF2232"/>
    <property type="match status" value="1"/>
</dbReference>
<sequence>MSHPPDPAPGATGAKFVPPAEAAESDFDELETYLEYRAADESEAPDMSHQLKSGPLAMVETAFLASTAALIWLVNTYFPPGPILRMLFPLPMALVYLRWGPRAAWMSALVSGLLLSVLMGPPRSLLFLIPYALLGVQLGFFWVRRASWYVSIAVGSLLGTVGFFFRLWLSSLLVGEDLWVYLTTQVTQMLNWGLERLVGLGVLDVGVLGQANVEAVQLLALVSVMASNIIYLFTVHLAAWLLLGRLGAKIPEPPGWVQD</sequence>
<dbReference type="InterPro" id="IPR018710">
    <property type="entry name" value="DUF2232"/>
</dbReference>